<proteinExistence type="predicted"/>
<name>A0AAV3P8G7_LITER</name>
<sequence>MSQLRPISLCNIIAKIVCKVLPNRLRPVLIEIISKAKCLSTSFLLNGVPRGYLVPTRGHRQGDLLSPYCFFYVQKG</sequence>
<evidence type="ECO:0000313" key="1">
    <source>
        <dbReference type="EMBL" id="GAA0147959.1"/>
    </source>
</evidence>
<dbReference type="AlphaFoldDB" id="A0AAV3P8G7"/>
<evidence type="ECO:0000313" key="2">
    <source>
        <dbReference type="Proteomes" id="UP001454036"/>
    </source>
</evidence>
<dbReference type="Proteomes" id="UP001454036">
    <property type="component" value="Unassembled WGS sequence"/>
</dbReference>
<reference evidence="1 2" key="1">
    <citation type="submission" date="2024-01" db="EMBL/GenBank/DDBJ databases">
        <title>The complete chloroplast genome sequence of Lithospermum erythrorhizon: insights into the phylogenetic relationship among Boraginaceae species and the maternal lineages of purple gromwells.</title>
        <authorList>
            <person name="Okada T."/>
            <person name="Watanabe K."/>
        </authorList>
    </citation>
    <scope>NUCLEOTIDE SEQUENCE [LARGE SCALE GENOMIC DNA]</scope>
</reference>
<comment type="caution">
    <text evidence="1">The sequence shown here is derived from an EMBL/GenBank/DDBJ whole genome shotgun (WGS) entry which is preliminary data.</text>
</comment>
<protein>
    <recommendedName>
        <fullName evidence="3">Reverse transcriptase</fullName>
    </recommendedName>
</protein>
<accession>A0AAV3P8G7</accession>
<dbReference type="EMBL" id="BAABME010016910">
    <property type="protein sequence ID" value="GAA0147959.1"/>
    <property type="molecule type" value="Genomic_DNA"/>
</dbReference>
<organism evidence="1 2">
    <name type="scientific">Lithospermum erythrorhizon</name>
    <name type="common">Purple gromwell</name>
    <name type="synonym">Lithospermum officinale var. erythrorhizon</name>
    <dbReference type="NCBI Taxonomy" id="34254"/>
    <lineage>
        <taxon>Eukaryota</taxon>
        <taxon>Viridiplantae</taxon>
        <taxon>Streptophyta</taxon>
        <taxon>Embryophyta</taxon>
        <taxon>Tracheophyta</taxon>
        <taxon>Spermatophyta</taxon>
        <taxon>Magnoliopsida</taxon>
        <taxon>eudicotyledons</taxon>
        <taxon>Gunneridae</taxon>
        <taxon>Pentapetalae</taxon>
        <taxon>asterids</taxon>
        <taxon>lamiids</taxon>
        <taxon>Boraginales</taxon>
        <taxon>Boraginaceae</taxon>
        <taxon>Boraginoideae</taxon>
        <taxon>Lithospermeae</taxon>
        <taxon>Lithospermum</taxon>
    </lineage>
</organism>
<keyword evidence="2" id="KW-1185">Reference proteome</keyword>
<gene>
    <name evidence="1" type="ORF">LIER_36621</name>
</gene>
<evidence type="ECO:0008006" key="3">
    <source>
        <dbReference type="Google" id="ProtNLM"/>
    </source>
</evidence>